<dbReference type="Gene3D" id="1.20.120.910">
    <property type="entry name" value="DksA, coiled-coil domain"/>
    <property type="match status" value="1"/>
</dbReference>
<name>A0A1G2DFI6_9BACT</name>
<comment type="caution">
    <text evidence="3">The sequence shown here is derived from an EMBL/GenBank/DDBJ whole genome shotgun (WGS) entry which is preliminary data.</text>
</comment>
<evidence type="ECO:0000256" key="1">
    <source>
        <dbReference type="PROSITE-ProRule" id="PRU00510"/>
    </source>
</evidence>
<sequence length="118" mass="12971">MIPNQEKYKKLLEDEKTRLEGELSGISKRNPHNPAEWDAVPENQTEEADLNVAADIHEDIEERHAVSDELEKRLEDVSGALLAMDEETYGACEVCGGAIEGARLNADPAAPTCTAHMN</sequence>
<organism evidence="3 4">
    <name type="scientific">Candidatus Lloydbacteria bacterium RIFCSPHIGHO2_02_FULL_51_22</name>
    <dbReference type="NCBI Taxonomy" id="1798663"/>
    <lineage>
        <taxon>Bacteria</taxon>
        <taxon>Candidatus Lloydiibacteriota</taxon>
    </lineage>
</organism>
<dbReference type="PANTHER" id="PTHR33823:SF4">
    <property type="entry name" value="GENERAL STRESS PROTEIN 16O"/>
    <property type="match status" value="1"/>
</dbReference>
<feature type="region of interest" description="Disordered" evidence="2">
    <location>
        <begin position="22"/>
        <end position="45"/>
    </location>
</feature>
<proteinExistence type="predicted"/>
<evidence type="ECO:0000313" key="4">
    <source>
        <dbReference type="Proteomes" id="UP000178099"/>
    </source>
</evidence>
<reference evidence="3 4" key="1">
    <citation type="journal article" date="2016" name="Nat. Commun.">
        <title>Thousands of microbial genomes shed light on interconnected biogeochemical processes in an aquifer system.</title>
        <authorList>
            <person name="Anantharaman K."/>
            <person name="Brown C.T."/>
            <person name="Hug L.A."/>
            <person name="Sharon I."/>
            <person name="Castelle C.J."/>
            <person name="Probst A.J."/>
            <person name="Thomas B.C."/>
            <person name="Singh A."/>
            <person name="Wilkins M.J."/>
            <person name="Karaoz U."/>
            <person name="Brodie E.L."/>
            <person name="Williams K.H."/>
            <person name="Hubbard S.S."/>
            <person name="Banfield J.F."/>
        </authorList>
    </citation>
    <scope>NUCLEOTIDE SEQUENCE [LARGE SCALE GENOMIC DNA]</scope>
</reference>
<evidence type="ECO:0000256" key="2">
    <source>
        <dbReference type="SAM" id="MobiDB-lite"/>
    </source>
</evidence>
<dbReference type="PANTHER" id="PTHR33823">
    <property type="entry name" value="RNA POLYMERASE-BINDING TRANSCRIPTION FACTOR DKSA-RELATED"/>
    <property type="match status" value="1"/>
</dbReference>
<evidence type="ECO:0000313" key="3">
    <source>
        <dbReference type="EMBL" id="OGZ12417.1"/>
    </source>
</evidence>
<dbReference type="AlphaFoldDB" id="A0A1G2DFI6"/>
<dbReference type="PROSITE" id="PS51128">
    <property type="entry name" value="ZF_DKSA_2"/>
    <property type="match status" value="1"/>
</dbReference>
<gene>
    <name evidence="3" type="ORF">A3D67_00730</name>
</gene>
<feature type="zinc finger region" description="dksA C4-type" evidence="1">
    <location>
        <begin position="92"/>
        <end position="116"/>
    </location>
</feature>
<dbReference type="Proteomes" id="UP000178099">
    <property type="component" value="Unassembled WGS sequence"/>
</dbReference>
<dbReference type="EMBL" id="MHLN01000005">
    <property type="protein sequence ID" value="OGZ12417.1"/>
    <property type="molecule type" value="Genomic_DNA"/>
</dbReference>
<protein>
    <submittedName>
        <fullName evidence="3">Uncharacterized protein</fullName>
    </submittedName>
</protein>
<accession>A0A1G2DFI6</accession>